<proteinExistence type="predicted"/>
<evidence type="ECO:0000313" key="3">
    <source>
        <dbReference type="Proteomes" id="UP001596266"/>
    </source>
</evidence>
<evidence type="ECO:0000313" key="2">
    <source>
        <dbReference type="EMBL" id="MFC6396852.1"/>
    </source>
</evidence>
<accession>A0ABW1X3Y4</accession>
<reference evidence="3" key="1">
    <citation type="journal article" date="2019" name="Int. J. Syst. Evol. Microbiol.">
        <title>The Global Catalogue of Microorganisms (GCM) 10K type strain sequencing project: providing services to taxonomists for standard genome sequencing and annotation.</title>
        <authorList>
            <consortium name="The Broad Institute Genomics Platform"/>
            <consortium name="The Broad Institute Genome Sequencing Center for Infectious Disease"/>
            <person name="Wu L."/>
            <person name="Ma J."/>
        </authorList>
    </citation>
    <scope>NUCLEOTIDE SEQUENCE [LARGE SCALE GENOMIC DNA]</scope>
    <source>
        <strain evidence="3">CGMCC 1.15277</strain>
    </source>
</reference>
<keyword evidence="3" id="KW-1185">Reference proteome</keyword>
<dbReference type="Pfam" id="PF08751">
    <property type="entry name" value="TrwC"/>
    <property type="match status" value="1"/>
</dbReference>
<comment type="caution">
    <text evidence="2">The sequence shown here is derived from an EMBL/GenBank/DDBJ whole genome shotgun (WGS) entry which is preliminary data.</text>
</comment>
<dbReference type="RefSeq" id="WP_343884384.1">
    <property type="nucleotide sequence ID" value="NZ_BAAAKI010000001.1"/>
</dbReference>
<protein>
    <submittedName>
        <fullName evidence="2">Relaxase domain-containing protein</fullName>
    </submittedName>
</protein>
<name>A0ABW1X3Y4_9ACTN</name>
<dbReference type="Proteomes" id="UP001596266">
    <property type="component" value="Unassembled WGS sequence"/>
</dbReference>
<evidence type="ECO:0000259" key="1">
    <source>
        <dbReference type="Pfam" id="PF08751"/>
    </source>
</evidence>
<dbReference type="EMBL" id="JBHSUA010000015">
    <property type="protein sequence ID" value="MFC6396852.1"/>
    <property type="molecule type" value="Genomic_DNA"/>
</dbReference>
<gene>
    <name evidence="2" type="ORF">ACFP57_07615</name>
</gene>
<feature type="domain" description="TrwC relaxase" evidence="1">
    <location>
        <begin position="3"/>
        <end position="75"/>
    </location>
</feature>
<organism evidence="2 3">
    <name type="scientific">Luteococcus sanguinis</name>
    <dbReference type="NCBI Taxonomy" id="174038"/>
    <lineage>
        <taxon>Bacteria</taxon>
        <taxon>Bacillati</taxon>
        <taxon>Actinomycetota</taxon>
        <taxon>Actinomycetes</taxon>
        <taxon>Propionibacteriales</taxon>
        <taxon>Propionibacteriaceae</taxon>
        <taxon>Luteococcus</taxon>
    </lineage>
</organism>
<sequence>MTAGDGYRYLLNSVVIGDGDRDAVAALTRYYLEAGTPPGVWLGTGLPGLAGGIKAGTSVGEAQLRRLMGHGQDPNGPPPSFGPVAL</sequence>
<dbReference type="InterPro" id="IPR014862">
    <property type="entry name" value="TrwC"/>
</dbReference>